<keyword evidence="2" id="KW-1185">Reference proteome</keyword>
<evidence type="ECO:0008006" key="3">
    <source>
        <dbReference type="Google" id="ProtNLM"/>
    </source>
</evidence>
<evidence type="ECO:0000313" key="1">
    <source>
        <dbReference type="EMBL" id="GAA4928723.1"/>
    </source>
</evidence>
<proteinExistence type="predicted"/>
<sequence length="336" mass="36080">MTLQVDSWAVAGATSSEQIARLNQQAATRSGNGVLGSGDLRVSELTVPGGAVDVAAGGFVALGQEETFQGSYFGYNVGSAEVAINPTAGAVRSDLVILRVEDPNIDGTPWGHNPATDNVYYFRVIEGVSGTETELPANTTGVVLARIDMPANTAAVEQAYITDLREMMDARRQRTLRVQRGGTKSNGVDWDEAGNIVDPDFERWPQHDWTVTIPSWATQVQVLADWDNAFLKPTGSTAGTEDARGQLWIGLLGTEEVTTTPSAYNFNQTSTTNGYRCSASNKDQIDIPAALRGQTVDVRMYVMGTAGQNGRLVADEWANFSVDLEFLEVPAPEASL</sequence>
<comment type="caution">
    <text evidence="1">The sequence shown here is derived from an EMBL/GenBank/DDBJ whole genome shotgun (WGS) entry which is preliminary data.</text>
</comment>
<reference evidence="2" key="1">
    <citation type="journal article" date="2019" name="Int. J. Syst. Evol. Microbiol.">
        <title>The Global Catalogue of Microorganisms (GCM) 10K type strain sequencing project: providing services to taxonomists for standard genome sequencing and annotation.</title>
        <authorList>
            <consortium name="The Broad Institute Genomics Platform"/>
            <consortium name="The Broad Institute Genome Sequencing Center for Infectious Disease"/>
            <person name="Wu L."/>
            <person name="Ma J."/>
        </authorList>
    </citation>
    <scope>NUCLEOTIDE SEQUENCE [LARGE SCALE GENOMIC DNA]</scope>
    <source>
        <strain evidence="2">JCM 18123</strain>
    </source>
</reference>
<dbReference type="EMBL" id="BAABIK010000002">
    <property type="protein sequence ID" value="GAA4928723.1"/>
    <property type="molecule type" value="Genomic_DNA"/>
</dbReference>
<dbReference type="Proteomes" id="UP001499993">
    <property type="component" value="Unassembled WGS sequence"/>
</dbReference>
<name>A0ABP9G540_9ACTN</name>
<protein>
    <recommendedName>
        <fullName evidence="3">Minor tail protein</fullName>
    </recommendedName>
</protein>
<gene>
    <name evidence="1" type="ORF">GCM10023224_05000</name>
</gene>
<accession>A0ABP9G540</accession>
<evidence type="ECO:0000313" key="2">
    <source>
        <dbReference type="Proteomes" id="UP001499993"/>
    </source>
</evidence>
<dbReference type="RefSeq" id="WP_345555278.1">
    <property type="nucleotide sequence ID" value="NZ_BAABIK010000002.1"/>
</dbReference>
<organism evidence="1 2">
    <name type="scientific">Streptomonospora halophila</name>
    <dbReference type="NCBI Taxonomy" id="427369"/>
    <lineage>
        <taxon>Bacteria</taxon>
        <taxon>Bacillati</taxon>
        <taxon>Actinomycetota</taxon>
        <taxon>Actinomycetes</taxon>
        <taxon>Streptosporangiales</taxon>
        <taxon>Nocardiopsidaceae</taxon>
        <taxon>Streptomonospora</taxon>
    </lineage>
</organism>